<evidence type="ECO:0000313" key="2">
    <source>
        <dbReference type="Proteomes" id="UP000321820"/>
    </source>
</evidence>
<dbReference type="RefSeq" id="WP_147650252.1">
    <property type="nucleotide sequence ID" value="NZ_CP042806.1"/>
</dbReference>
<gene>
    <name evidence="1" type="ORF">FTW19_24925</name>
</gene>
<protein>
    <submittedName>
        <fullName evidence="1">Uncharacterized protein</fullName>
    </submittedName>
</protein>
<reference evidence="1 2" key="1">
    <citation type="submission" date="2019-08" db="EMBL/GenBank/DDBJ databases">
        <title>Complete genome sequence of Terriglobus albidus strain ORNL.</title>
        <authorList>
            <person name="Podar M."/>
        </authorList>
    </citation>
    <scope>NUCLEOTIDE SEQUENCE [LARGE SCALE GENOMIC DNA]</scope>
    <source>
        <strain evidence="1 2">ORNL</strain>
    </source>
</reference>
<evidence type="ECO:0000313" key="1">
    <source>
        <dbReference type="EMBL" id="QEE30958.1"/>
    </source>
</evidence>
<dbReference type="Proteomes" id="UP000321820">
    <property type="component" value="Chromosome"/>
</dbReference>
<dbReference type="EMBL" id="CP042806">
    <property type="protein sequence ID" value="QEE30958.1"/>
    <property type="molecule type" value="Genomic_DNA"/>
</dbReference>
<organism evidence="1 2">
    <name type="scientific">Terriglobus albidus</name>
    <dbReference type="NCBI Taxonomy" id="1592106"/>
    <lineage>
        <taxon>Bacteria</taxon>
        <taxon>Pseudomonadati</taxon>
        <taxon>Acidobacteriota</taxon>
        <taxon>Terriglobia</taxon>
        <taxon>Terriglobales</taxon>
        <taxon>Acidobacteriaceae</taxon>
        <taxon>Terriglobus</taxon>
    </lineage>
</organism>
<proteinExistence type="predicted"/>
<dbReference type="AlphaFoldDB" id="A0A5B9EFY6"/>
<sequence length="242" mass="26412">MPLVDKLKLGFSLGVVLLLQAHWSVAQKPLKLVSGPQIRKEVAALPRIVAPNAAEAKINAALDRQDLWVRKAAEACSGPDMFWKRVVRVTKSGPALLSVLVSDSGDCGGVHPFDETFPLVYDLRTGDAVRWDKVFPKGRAEEINTSSDDGMPWITIRSKRLQALYVANYKSRGDCGIEIVAEVTEFHLYPDEKANALKVFPAALPQVAHPCASSFALGAKELQALGVSQQWRDAILSQDGKP</sequence>
<keyword evidence="2" id="KW-1185">Reference proteome</keyword>
<dbReference type="OrthoDB" id="60776at2"/>
<name>A0A5B9EFY6_9BACT</name>
<accession>A0A5B9EFY6</accession>
<dbReference type="KEGG" id="talb:FTW19_24925"/>